<dbReference type="Proteomes" id="UP001212152">
    <property type="component" value="Unassembled WGS sequence"/>
</dbReference>
<dbReference type="InterPro" id="IPR050577">
    <property type="entry name" value="MAPR/NEUFC/NENF-like"/>
</dbReference>
<dbReference type="GO" id="GO:0020037">
    <property type="term" value="F:heme binding"/>
    <property type="evidence" value="ECO:0007669"/>
    <property type="project" value="UniProtKB-ARBA"/>
</dbReference>
<dbReference type="AlphaFoldDB" id="A0AAD5XPU8"/>
<accession>A0AAD5XPU8</accession>
<dbReference type="InterPro" id="IPR036400">
    <property type="entry name" value="Cyt_B5-like_heme/steroid_sf"/>
</dbReference>
<dbReference type="FunFam" id="3.10.120.10:FF:000003">
    <property type="entry name" value="membrane-associated progesterone receptor component 1"/>
    <property type="match status" value="1"/>
</dbReference>
<dbReference type="InterPro" id="IPR001199">
    <property type="entry name" value="Cyt_B5-like_heme/steroid-bd"/>
</dbReference>
<reference evidence="3" key="1">
    <citation type="submission" date="2020-05" db="EMBL/GenBank/DDBJ databases">
        <title>Phylogenomic resolution of chytrid fungi.</title>
        <authorList>
            <person name="Stajich J.E."/>
            <person name="Amses K."/>
            <person name="Simmons R."/>
            <person name="Seto K."/>
            <person name="Myers J."/>
            <person name="Bonds A."/>
            <person name="Quandt C.A."/>
            <person name="Barry K."/>
            <person name="Liu P."/>
            <person name="Grigoriev I."/>
            <person name="Longcore J.E."/>
            <person name="James T.Y."/>
        </authorList>
    </citation>
    <scope>NUCLEOTIDE SEQUENCE</scope>
    <source>
        <strain evidence="3">JEL0379</strain>
    </source>
</reference>
<comment type="caution">
    <text evidence="3">The sequence shown here is derived from an EMBL/GenBank/DDBJ whole genome shotgun (WGS) entry which is preliminary data.</text>
</comment>
<sequence>MTVPSEAAPITPQELAKYDGSDPSLPIYLAVKGTVFDVSAARDMYTPGSGYHVFAGKDASRALGKSSLDPADCVADYSGLNEEELQTLTKWEEHYRKKYPVVRRLVADE</sequence>
<evidence type="ECO:0000256" key="1">
    <source>
        <dbReference type="ARBA" id="ARBA00038357"/>
    </source>
</evidence>
<dbReference type="GO" id="GO:0005783">
    <property type="term" value="C:endoplasmic reticulum"/>
    <property type="evidence" value="ECO:0007669"/>
    <property type="project" value="TreeGrafter"/>
</dbReference>
<proteinExistence type="inferred from homology"/>
<gene>
    <name evidence="3" type="ORF">HDU87_007470</name>
</gene>
<feature type="domain" description="Cytochrome b5 heme-binding" evidence="2">
    <location>
        <begin position="10"/>
        <end position="106"/>
    </location>
</feature>
<dbReference type="SUPFAM" id="SSF55856">
    <property type="entry name" value="Cytochrome b5-like heme/steroid binding domain"/>
    <property type="match status" value="1"/>
</dbReference>
<name>A0AAD5XPU8_9FUNG</name>
<organism evidence="3 4">
    <name type="scientific">Geranomyces variabilis</name>
    <dbReference type="NCBI Taxonomy" id="109894"/>
    <lineage>
        <taxon>Eukaryota</taxon>
        <taxon>Fungi</taxon>
        <taxon>Fungi incertae sedis</taxon>
        <taxon>Chytridiomycota</taxon>
        <taxon>Chytridiomycota incertae sedis</taxon>
        <taxon>Chytridiomycetes</taxon>
        <taxon>Spizellomycetales</taxon>
        <taxon>Powellomycetaceae</taxon>
        <taxon>Geranomyces</taxon>
    </lineage>
</organism>
<evidence type="ECO:0000259" key="2">
    <source>
        <dbReference type="SMART" id="SM01117"/>
    </source>
</evidence>
<dbReference type="Pfam" id="PF00173">
    <property type="entry name" value="Cyt-b5"/>
    <property type="match status" value="1"/>
</dbReference>
<dbReference type="PANTHER" id="PTHR10281">
    <property type="entry name" value="MEMBRANE-ASSOCIATED PROGESTERONE RECEPTOR COMPONENT-RELATED"/>
    <property type="match status" value="1"/>
</dbReference>
<dbReference type="PANTHER" id="PTHR10281:SF115">
    <property type="entry name" value="BINDING PROTEIN, PUTATIVE (AFU_ORTHOLOGUE AFUA_4G06240)-RELATED"/>
    <property type="match status" value="1"/>
</dbReference>
<keyword evidence="4" id="KW-1185">Reference proteome</keyword>
<evidence type="ECO:0000313" key="3">
    <source>
        <dbReference type="EMBL" id="KAJ3183048.1"/>
    </source>
</evidence>
<dbReference type="Gene3D" id="3.10.120.10">
    <property type="entry name" value="Cytochrome b5-like heme/steroid binding domain"/>
    <property type="match status" value="1"/>
</dbReference>
<evidence type="ECO:0000313" key="4">
    <source>
        <dbReference type="Proteomes" id="UP001212152"/>
    </source>
</evidence>
<dbReference type="EMBL" id="JADGJQ010000007">
    <property type="protein sequence ID" value="KAJ3183048.1"/>
    <property type="molecule type" value="Genomic_DNA"/>
</dbReference>
<dbReference type="GO" id="GO:0016020">
    <property type="term" value="C:membrane"/>
    <property type="evidence" value="ECO:0007669"/>
    <property type="project" value="TreeGrafter"/>
</dbReference>
<comment type="similarity">
    <text evidence="1">Belongs to the cytochrome b5 family. MAPR subfamily.</text>
</comment>
<dbReference type="SMART" id="SM01117">
    <property type="entry name" value="Cyt-b5"/>
    <property type="match status" value="1"/>
</dbReference>
<protein>
    <recommendedName>
        <fullName evidence="2">Cytochrome b5 heme-binding domain-containing protein</fullName>
    </recommendedName>
</protein>